<reference evidence="4" key="2">
    <citation type="submission" date="2023-05" db="EMBL/GenBank/DDBJ databases">
        <authorList>
            <consortium name="Lawrence Berkeley National Laboratory"/>
            <person name="Steindorff A."/>
            <person name="Hensen N."/>
            <person name="Bonometti L."/>
            <person name="Westerberg I."/>
            <person name="Brannstrom I.O."/>
            <person name="Guillou S."/>
            <person name="Cros-Aarteil S."/>
            <person name="Calhoun S."/>
            <person name="Haridas S."/>
            <person name="Kuo A."/>
            <person name="Mondo S."/>
            <person name="Pangilinan J."/>
            <person name="Riley R."/>
            <person name="Labutti K."/>
            <person name="Andreopoulos B."/>
            <person name="Lipzen A."/>
            <person name="Chen C."/>
            <person name="Yanf M."/>
            <person name="Daum C."/>
            <person name="Ng V."/>
            <person name="Clum A."/>
            <person name="Ohm R."/>
            <person name="Martin F."/>
            <person name="Silar P."/>
            <person name="Natvig D."/>
            <person name="Lalanne C."/>
            <person name="Gautier V."/>
            <person name="Ament-Velasquez S.L."/>
            <person name="Kruys A."/>
            <person name="Hutchinson M.I."/>
            <person name="Powell A.J."/>
            <person name="Barry K."/>
            <person name="Miller A.N."/>
            <person name="Grigoriev I.V."/>
            <person name="Debuchy R."/>
            <person name="Gladieux P."/>
            <person name="Thoren M.H."/>
            <person name="Johannesson H."/>
        </authorList>
    </citation>
    <scope>NUCLEOTIDE SEQUENCE</scope>
    <source>
        <strain evidence="4">PSN243</strain>
    </source>
</reference>
<evidence type="ECO:0000256" key="2">
    <source>
        <dbReference type="SAM" id="MobiDB-lite"/>
    </source>
</evidence>
<dbReference type="PROSITE" id="PS50157">
    <property type="entry name" value="ZINC_FINGER_C2H2_2"/>
    <property type="match status" value="1"/>
</dbReference>
<proteinExistence type="predicted"/>
<dbReference type="InterPro" id="IPR013087">
    <property type="entry name" value="Znf_C2H2_type"/>
</dbReference>
<feature type="region of interest" description="Disordered" evidence="2">
    <location>
        <begin position="28"/>
        <end position="51"/>
    </location>
</feature>
<name>A0AAV9GGZ6_9PEZI</name>
<organism evidence="4 5">
    <name type="scientific">Podospora aff. communis PSN243</name>
    <dbReference type="NCBI Taxonomy" id="3040156"/>
    <lineage>
        <taxon>Eukaryota</taxon>
        <taxon>Fungi</taxon>
        <taxon>Dikarya</taxon>
        <taxon>Ascomycota</taxon>
        <taxon>Pezizomycotina</taxon>
        <taxon>Sordariomycetes</taxon>
        <taxon>Sordariomycetidae</taxon>
        <taxon>Sordariales</taxon>
        <taxon>Podosporaceae</taxon>
        <taxon>Podospora</taxon>
    </lineage>
</organism>
<keyword evidence="5" id="KW-1185">Reference proteome</keyword>
<sequence>MSITLEWLSREPVPGTFNLITDEAIDAASSQPTPSTHGRGAEGSGNGEDGDDIHAIGTLLSACLRAHSDADDPLRAAAVQQAACQIILRLPEEDSSYTLCWSTLKTALENAGASLAREKTPHPCKEPGCQKAFSRGADLQRHAKIIHQPESDRKQYVCDYKRCPRHKSPFFRMDHFKDHLRDDHKEDLTRRGVKPDEKWWAGRSRTSTEKGWFRCSKCLVQRVDVEEYGYTCPGCGHTCEADRQKYRKRLGQELPAGW</sequence>
<dbReference type="EMBL" id="MU865950">
    <property type="protein sequence ID" value="KAK4447332.1"/>
    <property type="molecule type" value="Genomic_DNA"/>
</dbReference>
<accession>A0AAV9GGZ6</accession>
<evidence type="ECO:0000313" key="4">
    <source>
        <dbReference type="EMBL" id="KAK4447332.1"/>
    </source>
</evidence>
<reference evidence="4" key="1">
    <citation type="journal article" date="2023" name="Mol. Phylogenet. Evol.">
        <title>Genome-scale phylogeny and comparative genomics of the fungal order Sordariales.</title>
        <authorList>
            <person name="Hensen N."/>
            <person name="Bonometti L."/>
            <person name="Westerberg I."/>
            <person name="Brannstrom I.O."/>
            <person name="Guillou S."/>
            <person name="Cros-Aarteil S."/>
            <person name="Calhoun S."/>
            <person name="Haridas S."/>
            <person name="Kuo A."/>
            <person name="Mondo S."/>
            <person name="Pangilinan J."/>
            <person name="Riley R."/>
            <person name="LaButti K."/>
            <person name="Andreopoulos B."/>
            <person name="Lipzen A."/>
            <person name="Chen C."/>
            <person name="Yan M."/>
            <person name="Daum C."/>
            <person name="Ng V."/>
            <person name="Clum A."/>
            <person name="Steindorff A."/>
            <person name="Ohm R.A."/>
            <person name="Martin F."/>
            <person name="Silar P."/>
            <person name="Natvig D.O."/>
            <person name="Lalanne C."/>
            <person name="Gautier V."/>
            <person name="Ament-Velasquez S.L."/>
            <person name="Kruys A."/>
            <person name="Hutchinson M.I."/>
            <person name="Powell A.J."/>
            <person name="Barry K."/>
            <person name="Miller A.N."/>
            <person name="Grigoriev I.V."/>
            <person name="Debuchy R."/>
            <person name="Gladieux P."/>
            <person name="Hiltunen Thoren M."/>
            <person name="Johannesson H."/>
        </authorList>
    </citation>
    <scope>NUCLEOTIDE SEQUENCE</scope>
    <source>
        <strain evidence="4">PSN243</strain>
    </source>
</reference>
<evidence type="ECO:0000259" key="3">
    <source>
        <dbReference type="PROSITE" id="PS50157"/>
    </source>
</evidence>
<dbReference type="Proteomes" id="UP001321760">
    <property type="component" value="Unassembled WGS sequence"/>
</dbReference>
<dbReference type="InterPro" id="IPR036236">
    <property type="entry name" value="Znf_C2H2_sf"/>
</dbReference>
<keyword evidence="1" id="KW-0862">Zinc</keyword>
<keyword evidence="1" id="KW-0479">Metal-binding</keyword>
<comment type="caution">
    <text evidence="4">The sequence shown here is derived from an EMBL/GenBank/DDBJ whole genome shotgun (WGS) entry which is preliminary data.</text>
</comment>
<evidence type="ECO:0000256" key="1">
    <source>
        <dbReference type="PROSITE-ProRule" id="PRU00042"/>
    </source>
</evidence>
<evidence type="ECO:0000313" key="5">
    <source>
        <dbReference type="Proteomes" id="UP001321760"/>
    </source>
</evidence>
<dbReference type="AlphaFoldDB" id="A0AAV9GGZ6"/>
<keyword evidence="1" id="KW-0863">Zinc-finger</keyword>
<dbReference type="PROSITE" id="PS00028">
    <property type="entry name" value="ZINC_FINGER_C2H2_1"/>
    <property type="match status" value="1"/>
</dbReference>
<dbReference type="Gene3D" id="3.30.160.60">
    <property type="entry name" value="Classic Zinc Finger"/>
    <property type="match status" value="1"/>
</dbReference>
<feature type="domain" description="C2H2-type" evidence="3">
    <location>
        <begin position="122"/>
        <end position="152"/>
    </location>
</feature>
<gene>
    <name evidence="4" type="ORF">QBC34DRAFT_303301</name>
</gene>
<dbReference type="SMART" id="SM00355">
    <property type="entry name" value="ZnF_C2H2"/>
    <property type="match status" value="2"/>
</dbReference>
<dbReference type="GO" id="GO:0008270">
    <property type="term" value="F:zinc ion binding"/>
    <property type="evidence" value="ECO:0007669"/>
    <property type="project" value="UniProtKB-KW"/>
</dbReference>
<protein>
    <recommendedName>
        <fullName evidence="3">C2H2-type domain-containing protein</fullName>
    </recommendedName>
</protein>
<dbReference type="SUPFAM" id="SSF57667">
    <property type="entry name" value="beta-beta-alpha zinc fingers"/>
    <property type="match status" value="1"/>
</dbReference>